<dbReference type="AlphaFoldDB" id="A0A0H2MGI5"/>
<feature type="transmembrane region" description="Helical" evidence="7">
    <location>
        <begin position="324"/>
        <end position="342"/>
    </location>
</feature>
<keyword evidence="3" id="KW-1003">Cell membrane</keyword>
<dbReference type="InterPro" id="IPR011701">
    <property type="entry name" value="MFS"/>
</dbReference>
<reference evidence="9 10" key="1">
    <citation type="submission" date="2015-03" db="EMBL/GenBank/DDBJ databases">
        <title>Genome Sequence of Kiloniella spongiae MEBiC09566, isolated from a marine sponge.</title>
        <authorList>
            <person name="Shao Z."/>
            <person name="Wang L."/>
            <person name="Li X."/>
        </authorList>
    </citation>
    <scope>NUCLEOTIDE SEQUENCE [LARGE SCALE GENOMIC DNA]</scope>
    <source>
        <strain evidence="9 10">MEBiC09566</strain>
    </source>
</reference>
<protein>
    <recommendedName>
        <fullName evidence="8">Major facilitator superfamily (MFS) profile domain-containing protein</fullName>
    </recommendedName>
</protein>
<evidence type="ECO:0000313" key="10">
    <source>
        <dbReference type="Proteomes" id="UP000035444"/>
    </source>
</evidence>
<dbReference type="EMBL" id="LAQL01000003">
    <property type="protein sequence ID" value="KLN61699.1"/>
    <property type="molecule type" value="Genomic_DNA"/>
</dbReference>
<dbReference type="SUPFAM" id="SSF103473">
    <property type="entry name" value="MFS general substrate transporter"/>
    <property type="match status" value="1"/>
</dbReference>
<feature type="transmembrane region" description="Helical" evidence="7">
    <location>
        <begin position="176"/>
        <end position="195"/>
    </location>
</feature>
<dbReference type="OrthoDB" id="9770492at2"/>
<feature type="domain" description="Major facilitator superfamily (MFS) profile" evidence="8">
    <location>
        <begin position="16"/>
        <end position="435"/>
    </location>
</feature>
<feature type="transmembrane region" description="Helical" evidence="7">
    <location>
        <begin position="16"/>
        <end position="37"/>
    </location>
</feature>
<keyword evidence="10" id="KW-1185">Reference proteome</keyword>
<sequence>MRLAAQTFSRVKKDNSIYLVGLGHGATHWVIATFYFLLPFMAQDLGLSYVEAGLFASVFSLASFGANVFSGPLVDITGRRVLWQVVSLLVGAMALYAMGAVSLYPLLVLAMVFIGMSNNLWHPAAISYLSLRYPDRRGYVLSIHALGANLGDAVAPVIMAPVLAALSWRATMETSVVVPLVVAVLLFFFVERVGFRKQGEYRVSKEQANEHLKTRDLDKNVPDKRHSQNEKVSGKISERMRGRDYLAGVGALLKNRAVMVLCCMSGFRNMAQTGLLVFLPLYLANELNLSPFHLALALFAFQAAGLVAAPVAGIWSDRIGRRPLVVGGLGITTVMLILLTLIDNTTVFVAGIAMLGFGLFAVRPVVHSWLMDMTPPHMGGTATSVLFGVQSAMTTFAPIIGGALADRYGLISAFYFLGAMLLIANFLVLFIPKKI</sequence>
<dbReference type="InterPro" id="IPR020846">
    <property type="entry name" value="MFS_dom"/>
</dbReference>
<evidence type="ECO:0000256" key="7">
    <source>
        <dbReference type="SAM" id="Phobius"/>
    </source>
</evidence>
<gene>
    <name evidence="9" type="ORF">WH96_05070</name>
</gene>
<evidence type="ECO:0000313" key="9">
    <source>
        <dbReference type="EMBL" id="KLN61699.1"/>
    </source>
</evidence>
<dbReference type="PANTHER" id="PTHR23517:SF3">
    <property type="entry name" value="INTEGRAL MEMBRANE TRANSPORT PROTEIN"/>
    <property type="match status" value="1"/>
</dbReference>
<dbReference type="RefSeq" id="WP_047763034.1">
    <property type="nucleotide sequence ID" value="NZ_LAQL01000003.1"/>
</dbReference>
<comment type="subcellular location">
    <subcellularLocation>
        <location evidence="1">Cell membrane</location>
        <topology evidence="1">Multi-pass membrane protein</topology>
    </subcellularLocation>
</comment>
<comment type="caution">
    <text evidence="9">The sequence shown here is derived from an EMBL/GenBank/DDBJ whole genome shotgun (WGS) entry which is preliminary data.</text>
</comment>
<evidence type="ECO:0000259" key="8">
    <source>
        <dbReference type="PROSITE" id="PS50850"/>
    </source>
</evidence>
<feature type="transmembrane region" description="Helical" evidence="7">
    <location>
        <begin position="81"/>
        <end position="101"/>
    </location>
</feature>
<feature type="transmembrane region" description="Helical" evidence="7">
    <location>
        <begin position="287"/>
        <end position="312"/>
    </location>
</feature>
<organism evidence="9 10">
    <name type="scientific">Kiloniella spongiae</name>
    <dbReference type="NCBI Taxonomy" id="1489064"/>
    <lineage>
        <taxon>Bacteria</taxon>
        <taxon>Pseudomonadati</taxon>
        <taxon>Pseudomonadota</taxon>
        <taxon>Alphaproteobacteria</taxon>
        <taxon>Rhodospirillales</taxon>
        <taxon>Kiloniellaceae</taxon>
        <taxon>Kiloniella</taxon>
    </lineage>
</organism>
<keyword evidence="5 7" id="KW-1133">Transmembrane helix</keyword>
<dbReference type="Gene3D" id="1.20.1250.20">
    <property type="entry name" value="MFS general substrate transporter like domains"/>
    <property type="match status" value="2"/>
</dbReference>
<dbReference type="PANTHER" id="PTHR23517">
    <property type="entry name" value="RESISTANCE PROTEIN MDTM, PUTATIVE-RELATED-RELATED"/>
    <property type="match status" value="1"/>
</dbReference>
<dbReference type="InterPro" id="IPR050171">
    <property type="entry name" value="MFS_Transporters"/>
</dbReference>
<evidence type="ECO:0000256" key="6">
    <source>
        <dbReference type="ARBA" id="ARBA00023136"/>
    </source>
</evidence>
<dbReference type="STRING" id="1489064.WH96_05070"/>
<feature type="transmembrane region" description="Helical" evidence="7">
    <location>
        <begin position="382"/>
        <end position="404"/>
    </location>
</feature>
<proteinExistence type="predicted"/>
<dbReference type="PROSITE" id="PS00216">
    <property type="entry name" value="SUGAR_TRANSPORT_1"/>
    <property type="match status" value="1"/>
</dbReference>
<evidence type="ECO:0000256" key="5">
    <source>
        <dbReference type="ARBA" id="ARBA00022989"/>
    </source>
</evidence>
<name>A0A0H2MGI5_9PROT</name>
<evidence type="ECO:0000256" key="3">
    <source>
        <dbReference type="ARBA" id="ARBA00022475"/>
    </source>
</evidence>
<dbReference type="Proteomes" id="UP000035444">
    <property type="component" value="Unassembled WGS sequence"/>
</dbReference>
<feature type="transmembrane region" description="Helical" evidence="7">
    <location>
        <begin position="143"/>
        <end position="164"/>
    </location>
</feature>
<feature type="transmembrane region" description="Helical" evidence="7">
    <location>
        <begin position="49"/>
        <end position="69"/>
    </location>
</feature>
<dbReference type="InterPro" id="IPR036259">
    <property type="entry name" value="MFS_trans_sf"/>
</dbReference>
<keyword evidence="4 7" id="KW-0812">Transmembrane</keyword>
<dbReference type="CDD" id="cd17325">
    <property type="entry name" value="MFS_MdtG_SLC18_like"/>
    <property type="match status" value="1"/>
</dbReference>
<feature type="transmembrane region" description="Helical" evidence="7">
    <location>
        <begin position="410"/>
        <end position="431"/>
    </location>
</feature>
<dbReference type="Pfam" id="PF07690">
    <property type="entry name" value="MFS_1"/>
    <property type="match status" value="1"/>
</dbReference>
<evidence type="ECO:0000256" key="4">
    <source>
        <dbReference type="ARBA" id="ARBA00022692"/>
    </source>
</evidence>
<evidence type="ECO:0000256" key="1">
    <source>
        <dbReference type="ARBA" id="ARBA00004651"/>
    </source>
</evidence>
<dbReference type="PROSITE" id="PS50850">
    <property type="entry name" value="MFS"/>
    <property type="match status" value="1"/>
</dbReference>
<accession>A0A0H2MGI5</accession>
<evidence type="ECO:0000256" key="2">
    <source>
        <dbReference type="ARBA" id="ARBA00022448"/>
    </source>
</evidence>
<dbReference type="GO" id="GO:0022857">
    <property type="term" value="F:transmembrane transporter activity"/>
    <property type="evidence" value="ECO:0007669"/>
    <property type="project" value="InterPro"/>
</dbReference>
<feature type="transmembrane region" description="Helical" evidence="7">
    <location>
        <begin position="107"/>
        <end position="131"/>
    </location>
</feature>
<feature type="transmembrane region" description="Helical" evidence="7">
    <location>
        <begin position="348"/>
        <end position="370"/>
    </location>
</feature>
<keyword evidence="2" id="KW-0813">Transport</keyword>
<dbReference type="GO" id="GO:0005886">
    <property type="term" value="C:plasma membrane"/>
    <property type="evidence" value="ECO:0007669"/>
    <property type="project" value="UniProtKB-SubCell"/>
</dbReference>
<dbReference type="InterPro" id="IPR005829">
    <property type="entry name" value="Sugar_transporter_CS"/>
</dbReference>
<keyword evidence="6 7" id="KW-0472">Membrane</keyword>